<dbReference type="HOGENOM" id="CLU_3269083_0_0_9"/>
<gene>
    <name evidence="1" type="ordered locus">Desor_0893</name>
</gene>
<reference evidence="1 2" key="2">
    <citation type="journal article" date="2012" name="J. Bacteriol.">
        <title>Complete genome sequences of Desulfosporosinus orientis DSM765T, Desulfosporosinus youngiae DSM17734T, Desulfosporosinus meridiei DSM13257T, and Desulfosporosinus acidiphilus DSM22704T.</title>
        <authorList>
            <person name="Pester M."/>
            <person name="Brambilla E."/>
            <person name="Alazard D."/>
            <person name="Rattei T."/>
            <person name="Weinmaier T."/>
            <person name="Han J."/>
            <person name="Lucas S."/>
            <person name="Lapidus A."/>
            <person name="Cheng J.F."/>
            <person name="Goodwin L."/>
            <person name="Pitluck S."/>
            <person name="Peters L."/>
            <person name="Ovchinnikova G."/>
            <person name="Teshima H."/>
            <person name="Detter J.C."/>
            <person name="Han C.S."/>
            <person name="Tapia R."/>
            <person name="Land M.L."/>
            <person name="Hauser L."/>
            <person name="Kyrpides N.C."/>
            <person name="Ivanova N.N."/>
            <person name="Pagani I."/>
            <person name="Huntmann M."/>
            <person name="Wei C.L."/>
            <person name="Davenport K.W."/>
            <person name="Daligault H."/>
            <person name="Chain P.S."/>
            <person name="Chen A."/>
            <person name="Mavromatis K."/>
            <person name="Markowitz V."/>
            <person name="Szeto E."/>
            <person name="Mikhailova N."/>
            <person name="Pati A."/>
            <person name="Wagner M."/>
            <person name="Woyke T."/>
            <person name="Ollivier B."/>
            <person name="Klenk H.P."/>
            <person name="Spring S."/>
            <person name="Loy A."/>
        </authorList>
    </citation>
    <scope>NUCLEOTIDE SEQUENCE [LARGE SCALE GENOMIC DNA]</scope>
    <source>
        <strain evidence="2">ATCC 19365 / DSM 765 / NCIMB 8382 / VKM B-1628</strain>
    </source>
</reference>
<dbReference type="AlphaFoldDB" id="G7WCN4"/>
<dbReference type="EMBL" id="CP003108">
    <property type="protein sequence ID" value="AET66572.1"/>
    <property type="molecule type" value="Genomic_DNA"/>
</dbReference>
<protein>
    <submittedName>
        <fullName evidence="1">Uncharacterized protein</fullName>
    </submittedName>
</protein>
<keyword evidence="2" id="KW-1185">Reference proteome</keyword>
<evidence type="ECO:0000313" key="1">
    <source>
        <dbReference type="EMBL" id="AET66572.1"/>
    </source>
</evidence>
<name>G7WCN4_DESOD</name>
<dbReference type="STRING" id="768706.Desor_0893"/>
<dbReference type="Proteomes" id="UP000006346">
    <property type="component" value="Chromosome"/>
</dbReference>
<dbReference type="KEGG" id="dor:Desor_0893"/>
<proteinExistence type="predicted"/>
<dbReference type="PATRIC" id="fig|768706.3.peg.866"/>
<evidence type="ECO:0000313" key="2">
    <source>
        <dbReference type="Proteomes" id="UP000006346"/>
    </source>
</evidence>
<sequence length="41" mass="4650">MVYHNSLPFFLAGNYNGFKCSLVEFEGAKESGISFFTNQVR</sequence>
<organism evidence="1 2">
    <name type="scientific">Desulfosporosinus orientis (strain ATCC 19365 / DSM 765 / NCIMB 8382 / VKM B-1628 / Singapore I)</name>
    <name type="common">Desulfotomaculum orientis</name>
    <dbReference type="NCBI Taxonomy" id="768706"/>
    <lineage>
        <taxon>Bacteria</taxon>
        <taxon>Bacillati</taxon>
        <taxon>Bacillota</taxon>
        <taxon>Clostridia</taxon>
        <taxon>Eubacteriales</taxon>
        <taxon>Desulfitobacteriaceae</taxon>
        <taxon>Desulfosporosinus</taxon>
    </lineage>
</organism>
<reference evidence="2" key="1">
    <citation type="submission" date="2011-11" db="EMBL/GenBank/DDBJ databases">
        <title>Complete sequence of Desulfosporosinus orientis DSM 765.</title>
        <authorList>
            <person name="Lucas S."/>
            <person name="Han J."/>
            <person name="Lapidus A."/>
            <person name="Cheng J.-F."/>
            <person name="Goodwin L."/>
            <person name="Pitluck S."/>
            <person name="Peters L."/>
            <person name="Ovchinnikova G."/>
            <person name="Teshima H."/>
            <person name="Detter J.C."/>
            <person name="Han C."/>
            <person name="Tapia R."/>
            <person name="Land M."/>
            <person name="Hauser L."/>
            <person name="Kyrpides N."/>
            <person name="Ivanova N."/>
            <person name="Pagani I."/>
            <person name="Pester M."/>
            <person name="Spring S."/>
            <person name="Ollivier B."/>
            <person name="Rattei T."/>
            <person name="Klenk H.-P."/>
            <person name="Wagner M."/>
            <person name="Loy A."/>
            <person name="Woyke T."/>
        </authorList>
    </citation>
    <scope>NUCLEOTIDE SEQUENCE [LARGE SCALE GENOMIC DNA]</scope>
    <source>
        <strain evidence="2">ATCC 19365 / DSM 765 / NCIMB 8382 / VKM B-1628</strain>
    </source>
</reference>
<accession>G7WCN4</accession>